<dbReference type="Proteomes" id="UP000324800">
    <property type="component" value="Unassembled WGS sequence"/>
</dbReference>
<dbReference type="InterPro" id="IPR020849">
    <property type="entry name" value="Small_GTPase_Ras-type"/>
</dbReference>
<comment type="caution">
    <text evidence="10">The sequence shown here is derived from an EMBL/GenBank/DDBJ whole genome shotgun (WGS) entry which is preliminary data.</text>
</comment>
<organism evidence="10 11">
    <name type="scientific">Streblomastix strix</name>
    <dbReference type="NCBI Taxonomy" id="222440"/>
    <lineage>
        <taxon>Eukaryota</taxon>
        <taxon>Metamonada</taxon>
        <taxon>Preaxostyla</taxon>
        <taxon>Oxymonadida</taxon>
        <taxon>Streblomastigidae</taxon>
        <taxon>Streblomastix</taxon>
    </lineage>
</organism>
<dbReference type="GO" id="GO:0005525">
    <property type="term" value="F:GTP binding"/>
    <property type="evidence" value="ECO:0007669"/>
    <property type="project" value="UniProtKB-KW"/>
</dbReference>
<dbReference type="OrthoDB" id="5976022at2759"/>
<keyword evidence="8" id="KW-0449">Lipoprotein</keyword>
<evidence type="ECO:0000256" key="9">
    <source>
        <dbReference type="ARBA" id="ARBA00023289"/>
    </source>
</evidence>
<dbReference type="PROSITE" id="PS51421">
    <property type="entry name" value="RAS"/>
    <property type="match status" value="1"/>
</dbReference>
<evidence type="ECO:0000256" key="4">
    <source>
        <dbReference type="ARBA" id="ARBA00022481"/>
    </source>
</evidence>
<dbReference type="SMART" id="SM00173">
    <property type="entry name" value="RAS"/>
    <property type="match status" value="1"/>
</dbReference>
<evidence type="ECO:0000313" key="10">
    <source>
        <dbReference type="EMBL" id="KAA6401582.1"/>
    </source>
</evidence>
<keyword evidence="5" id="KW-0547">Nucleotide-binding</keyword>
<evidence type="ECO:0000256" key="6">
    <source>
        <dbReference type="ARBA" id="ARBA00023134"/>
    </source>
</evidence>
<keyword evidence="9" id="KW-0636">Prenylation</keyword>
<dbReference type="AlphaFoldDB" id="A0A5J4X474"/>
<dbReference type="InterPro" id="IPR001806">
    <property type="entry name" value="Small_GTPase"/>
</dbReference>
<dbReference type="Gene3D" id="3.40.50.300">
    <property type="entry name" value="P-loop containing nucleotide triphosphate hydrolases"/>
    <property type="match status" value="1"/>
</dbReference>
<comment type="similarity">
    <text evidence="2">Belongs to the small GTPase superfamily. Ras family.</text>
</comment>
<dbReference type="FunFam" id="3.40.50.300:FF:000080">
    <property type="entry name" value="Ras-like GTPase Ras1"/>
    <property type="match status" value="1"/>
</dbReference>
<dbReference type="GO" id="GO:0003924">
    <property type="term" value="F:GTPase activity"/>
    <property type="evidence" value="ECO:0007669"/>
    <property type="project" value="InterPro"/>
</dbReference>
<dbReference type="InterPro" id="IPR005225">
    <property type="entry name" value="Small_GTP-bd"/>
</dbReference>
<evidence type="ECO:0000256" key="3">
    <source>
        <dbReference type="ARBA" id="ARBA00022475"/>
    </source>
</evidence>
<reference evidence="10 11" key="1">
    <citation type="submission" date="2019-03" db="EMBL/GenBank/DDBJ databases">
        <title>Single cell metagenomics reveals metabolic interactions within the superorganism composed of flagellate Streblomastix strix and complex community of Bacteroidetes bacteria on its surface.</title>
        <authorList>
            <person name="Treitli S.C."/>
            <person name="Kolisko M."/>
            <person name="Husnik F."/>
            <person name="Keeling P."/>
            <person name="Hampl V."/>
        </authorList>
    </citation>
    <scope>NUCLEOTIDE SEQUENCE [LARGE SCALE GENOMIC DNA]</scope>
    <source>
        <strain evidence="10">ST1C</strain>
    </source>
</reference>
<dbReference type="PROSITE" id="PS51419">
    <property type="entry name" value="RAB"/>
    <property type="match status" value="1"/>
</dbReference>
<dbReference type="Pfam" id="PF00071">
    <property type="entry name" value="Ras"/>
    <property type="match status" value="1"/>
</dbReference>
<evidence type="ECO:0000256" key="5">
    <source>
        <dbReference type="ARBA" id="ARBA00022741"/>
    </source>
</evidence>
<protein>
    <submittedName>
        <fullName evidence="10">Putative Ras GTPase</fullName>
    </submittedName>
</protein>
<dbReference type="PANTHER" id="PTHR24070">
    <property type="entry name" value="RAS, DI-RAS, AND RHEB FAMILY MEMBERS OF SMALL GTPASE SUPERFAMILY"/>
    <property type="match status" value="1"/>
</dbReference>
<dbReference type="PROSITE" id="PS51420">
    <property type="entry name" value="RHO"/>
    <property type="match status" value="1"/>
</dbReference>
<keyword evidence="3" id="KW-1003">Cell membrane</keyword>
<comment type="subcellular location">
    <subcellularLocation>
        <location evidence="1">Cell membrane</location>
        <topology evidence="1">Lipid-anchor</topology>
    </subcellularLocation>
</comment>
<dbReference type="GO" id="GO:0005886">
    <property type="term" value="C:plasma membrane"/>
    <property type="evidence" value="ECO:0007669"/>
    <property type="project" value="UniProtKB-SubCell"/>
</dbReference>
<keyword evidence="4" id="KW-0488">Methylation</keyword>
<keyword evidence="7" id="KW-0472">Membrane</keyword>
<dbReference type="SUPFAM" id="SSF52540">
    <property type="entry name" value="P-loop containing nucleoside triphosphate hydrolases"/>
    <property type="match status" value="1"/>
</dbReference>
<evidence type="ECO:0000256" key="8">
    <source>
        <dbReference type="ARBA" id="ARBA00023288"/>
    </source>
</evidence>
<keyword evidence="6" id="KW-0342">GTP-binding</keyword>
<dbReference type="EMBL" id="SNRW01000368">
    <property type="protein sequence ID" value="KAA6401582.1"/>
    <property type="molecule type" value="Genomic_DNA"/>
</dbReference>
<evidence type="ECO:0000256" key="7">
    <source>
        <dbReference type="ARBA" id="ARBA00023136"/>
    </source>
</evidence>
<dbReference type="NCBIfam" id="TIGR00231">
    <property type="entry name" value="small_GTP"/>
    <property type="match status" value="1"/>
</dbReference>
<proteinExistence type="inferred from homology"/>
<name>A0A5J4X474_9EUKA</name>
<dbReference type="CDD" id="cd00876">
    <property type="entry name" value="Ras"/>
    <property type="match status" value="1"/>
</dbReference>
<evidence type="ECO:0000256" key="2">
    <source>
        <dbReference type="ARBA" id="ARBA00008344"/>
    </source>
</evidence>
<dbReference type="PRINTS" id="PR00449">
    <property type="entry name" value="RASTRNSFRMNG"/>
</dbReference>
<dbReference type="GO" id="GO:0007165">
    <property type="term" value="P:signal transduction"/>
    <property type="evidence" value="ECO:0007669"/>
    <property type="project" value="InterPro"/>
</dbReference>
<gene>
    <name evidence="10" type="ORF">EZS28_002887</name>
</gene>
<sequence>MAEHKIVVMGGGGVGKSALSIQFIMKKFVSEYDPTIEDQYRMQTTVDDQTCYLDIIDTAGQEEFSAMQDQYMISGDGFLLVYAVDSQPSYQEVKKLRDRILTVKEKDKVPIVVCANKVDLPENYHHVKPQDGKDLARQLGVPVLDTSAKDRINVDEAFHKLVREIRKEKQPKQKKSRCDII</sequence>
<evidence type="ECO:0000256" key="1">
    <source>
        <dbReference type="ARBA" id="ARBA00004193"/>
    </source>
</evidence>
<evidence type="ECO:0000313" key="11">
    <source>
        <dbReference type="Proteomes" id="UP000324800"/>
    </source>
</evidence>
<dbReference type="SMART" id="SM00175">
    <property type="entry name" value="RAB"/>
    <property type="match status" value="1"/>
</dbReference>
<accession>A0A5J4X474</accession>
<dbReference type="InterPro" id="IPR027417">
    <property type="entry name" value="P-loop_NTPase"/>
</dbReference>
<dbReference type="SMART" id="SM00174">
    <property type="entry name" value="RHO"/>
    <property type="match status" value="1"/>
</dbReference>